<feature type="chain" id="PRO_5021351589" evidence="2">
    <location>
        <begin position="25"/>
        <end position="154"/>
    </location>
</feature>
<dbReference type="Proteomes" id="UP000297253">
    <property type="component" value="Unassembled WGS sequence"/>
</dbReference>
<organism evidence="3 4">
    <name type="scientific">Streptococcus cuniculi</name>
    <dbReference type="NCBI Taxonomy" id="1432788"/>
    <lineage>
        <taxon>Bacteria</taxon>
        <taxon>Bacillati</taxon>
        <taxon>Bacillota</taxon>
        <taxon>Bacilli</taxon>
        <taxon>Lactobacillales</taxon>
        <taxon>Streptococcaceae</taxon>
        <taxon>Streptococcus</taxon>
    </lineage>
</organism>
<accession>A0A4Y9JE88</accession>
<keyword evidence="1" id="KW-0472">Membrane</keyword>
<proteinExistence type="predicted"/>
<dbReference type="AlphaFoldDB" id="A0A4Y9JE88"/>
<sequence length="154" mass="17343">MIKKVICIFAISLHLFSITHKVYADENGNLQLNPDIITNDTVDAGATSDFAIRGQLFLDDFNKRIESLKQKEAGILDQTVKIDFNREMTLENTKPNYVTKMFQNYQPKAVIESDETVTTPINWYVLGLFLGGVSVSLGGVAVGSWWSKRKRRAV</sequence>
<name>A0A4Y9JE88_9STRE</name>
<dbReference type="OrthoDB" id="2243912at2"/>
<comment type="caution">
    <text evidence="3">The sequence shown here is derived from an EMBL/GenBank/DDBJ whole genome shotgun (WGS) entry which is preliminary data.</text>
</comment>
<keyword evidence="1" id="KW-0812">Transmembrane</keyword>
<dbReference type="EMBL" id="SPPD01000002">
    <property type="protein sequence ID" value="TFU98508.1"/>
    <property type="molecule type" value="Genomic_DNA"/>
</dbReference>
<gene>
    <name evidence="3" type="primary">essA</name>
    <name evidence="3" type="ORF">E4T82_01700</name>
</gene>
<evidence type="ECO:0000256" key="2">
    <source>
        <dbReference type="SAM" id="SignalP"/>
    </source>
</evidence>
<evidence type="ECO:0000313" key="3">
    <source>
        <dbReference type="EMBL" id="TFU98508.1"/>
    </source>
</evidence>
<reference evidence="3 4" key="1">
    <citation type="submission" date="2019-03" db="EMBL/GenBank/DDBJ databases">
        <title>Diversity of the mouse oral microbiome.</title>
        <authorList>
            <person name="Joseph S."/>
            <person name="Aduse-Opoku J."/>
            <person name="Curtis M."/>
            <person name="Wade W."/>
            <person name="Hashim A."/>
        </authorList>
    </citation>
    <scope>NUCLEOTIDE SEQUENCE [LARGE SCALE GENOMIC DNA]</scope>
    <source>
        <strain evidence="3 4">WM131</strain>
    </source>
</reference>
<protein>
    <submittedName>
        <fullName evidence="3">Type VII secretion protein EssA</fullName>
    </submittedName>
</protein>
<dbReference type="RefSeq" id="WP_135181181.1">
    <property type="nucleotide sequence ID" value="NZ_JADGKZ010000002.1"/>
</dbReference>
<dbReference type="InterPro" id="IPR018920">
    <property type="entry name" value="EssA/YueC"/>
</dbReference>
<keyword evidence="1" id="KW-1133">Transmembrane helix</keyword>
<evidence type="ECO:0000256" key="1">
    <source>
        <dbReference type="SAM" id="Phobius"/>
    </source>
</evidence>
<evidence type="ECO:0000313" key="4">
    <source>
        <dbReference type="Proteomes" id="UP000297253"/>
    </source>
</evidence>
<dbReference type="NCBIfam" id="TIGR03927">
    <property type="entry name" value="T7SS_EssA_Firm"/>
    <property type="match status" value="1"/>
</dbReference>
<feature type="signal peptide" evidence="2">
    <location>
        <begin position="1"/>
        <end position="24"/>
    </location>
</feature>
<keyword evidence="2" id="KW-0732">Signal</keyword>
<feature type="transmembrane region" description="Helical" evidence="1">
    <location>
        <begin position="123"/>
        <end position="146"/>
    </location>
</feature>